<keyword evidence="2" id="KW-1185">Reference proteome</keyword>
<organism evidence="1 2">
    <name type="scientific">Racocetra fulgida</name>
    <dbReference type="NCBI Taxonomy" id="60492"/>
    <lineage>
        <taxon>Eukaryota</taxon>
        <taxon>Fungi</taxon>
        <taxon>Fungi incertae sedis</taxon>
        <taxon>Mucoromycota</taxon>
        <taxon>Glomeromycotina</taxon>
        <taxon>Glomeromycetes</taxon>
        <taxon>Diversisporales</taxon>
        <taxon>Gigasporaceae</taxon>
        <taxon>Racocetra</taxon>
    </lineage>
</organism>
<dbReference type="EMBL" id="CAJVPZ010097909">
    <property type="protein sequence ID" value="CAG8819715.1"/>
    <property type="molecule type" value="Genomic_DNA"/>
</dbReference>
<sequence>GWALPGNTRFGKKGSGNKIKAKVADYLKQFFLNGNLNPKNKLTASAMRKELLELAHSGEIDEDHVPK</sequence>
<feature type="non-terminal residue" evidence="1">
    <location>
        <position position="67"/>
    </location>
</feature>
<feature type="non-terminal residue" evidence="1">
    <location>
        <position position="1"/>
    </location>
</feature>
<dbReference type="OrthoDB" id="2418264at2759"/>
<evidence type="ECO:0000313" key="1">
    <source>
        <dbReference type="EMBL" id="CAG8819715.1"/>
    </source>
</evidence>
<gene>
    <name evidence="1" type="ORF">RFULGI_LOCUS19532</name>
</gene>
<dbReference type="Proteomes" id="UP000789396">
    <property type="component" value="Unassembled WGS sequence"/>
</dbReference>
<dbReference type="AlphaFoldDB" id="A0A9N9KBE7"/>
<reference evidence="1" key="1">
    <citation type="submission" date="2021-06" db="EMBL/GenBank/DDBJ databases">
        <authorList>
            <person name="Kallberg Y."/>
            <person name="Tangrot J."/>
            <person name="Rosling A."/>
        </authorList>
    </citation>
    <scope>NUCLEOTIDE SEQUENCE</scope>
    <source>
        <strain evidence="1">IN212</strain>
    </source>
</reference>
<comment type="caution">
    <text evidence="1">The sequence shown here is derived from an EMBL/GenBank/DDBJ whole genome shotgun (WGS) entry which is preliminary data.</text>
</comment>
<protein>
    <submittedName>
        <fullName evidence="1">17965_t:CDS:1</fullName>
    </submittedName>
</protein>
<accession>A0A9N9KBE7</accession>
<proteinExistence type="predicted"/>
<name>A0A9N9KBE7_9GLOM</name>
<evidence type="ECO:0000313" key="2">
    <source>
        <dbReference type="Proteomes" id="UP000789396"/>
    </source>
</evidence>